<reference evidence="3" key="1">
    <citation type="journal article" date="2019" name="Int. J. Syst. Evol. Microbiol.">
        <title>The Global Catalogue of Microorganisms (GCM) 10K type strain sequencing project: providing services to taxonomists for standard genome sequencing and annotation.</title>
        <authorList>
            <consortium name="The Broad Institute Genomics Platform"/>
            <consortium name="The Broad Institute Genome Sequencing Center for Infectious Disease"/>
            <person name="Wu L."/>
            <person name="Ma J."/>
        </authorList>
    </citation>
    <scope>NUCLEOTIDE SEQUENCE [LARGE SCALE GENOMIC DNA]</scope>
    <source>
        <strain evidence="3">JCM 17085</strain>
    </source>
</reference>
<feature type="transmembrane region" description="Helical" evidence="1">
    <location>
        <begin position="57"/>
        <end position="74"/>
    </location>
</feature>
<evidence type="ECO:0000313" key="2">
    <source>
        <dbReference type="EMBL" id="GAA4092434.1"/>
    </source>
</evidence>
<name>A0ABP7WN05_9SPHI</name>
<dbReference type="EMBL" id="BAABCV010000004">
    <property type="protein sequence ID" value="GAA4092434.1"/>
    <property type="molecule type" value="Genomic_DNA"/>
</dbReference>
<evidence type="ECO:0000313" key="3">
    <source>
        <dbReference type="Proteomes" id="UP001500841"/>
    </source>
</evidence>
<feature type="transmembrane region" description="Helical" evidence="1">
    <location>
        <begin position="20"/>
        <end position="37"/>
    </location>
</feature>
<protein>
    <submittedName>
        <fullName evidence="2">Uncharacterized protein</fullName>
    </submittedName>
</protein>
<dbReference type="Proteomes" id="UP001500841">
    <property type="component" value="Unassembled WGS sequence"/>
</dbReference>
<accession>A0ABP7WN05</accession>
<feature type="transmembrane region" description="Helical" evidence="1">
    <location>
        <begin position="94"/>
        <end position="117"/>
    </location>
</feature>
<gene>
    <name evidence="2" type="ORF">GCM10022392_13310</name>
</gene>
<comment type="caution">
    <text evidence="2">The sequence shown here is derived from an EMBL/GenBank/DDBJ whole genome shotgun (WGS) entry which is preliminary data.</text>
</comment>
<feature type="transmembrane region" description="Helical" evidence="1">
    <location>
        <begin position="171"/>
        <end position="191"/>
    </location>
</feature>
<organism evidence="2 3">
    <name type="scientific">Mucilaginibacter panaciglaebae</name>
    <dbReference type="NCBI Taxonomy" id="502331"/>
    <lineage>
        <taxon>Bacteria</taxon>
        <taxon>Pseudomonadati</taxon>
        <taxon>Bacteroidota</taxon>
        <taxon>Sphingobacteriia</taxon>
        <taxon>Sphingobacteriales</taxon>
        <taxon>Sphingobacteriaceae</taxon>
        <taxon>Mucilaginibacter</taxon>
    </lineage>
</organism>
<feature type="transmembrane region" description="Helical" evidence="1">
    <location>
        <begin position="270"/>
        <end position="287"/>
    </location>
</feature>
<proteinExistence type="predicted"/>
<dbReference type="RefSeq" id="WP_345102065.1">
    <property type="nucleotide sequence ID" value="NZ_BAABCV010000004.1"/>
</dbReference>
<keyword evidence="1" id="KW-0472">Membrane</keyword>
<feature type="transmembrane region" description="Helical" evidence="1">
    <location>
        <begin position="233"/>
        <end position="250"/>
    </location>
</feature>
<keyword evidence="1" id="KW-0812">Transmembrane</keyword>
<keyword evidence="3" id="KW-1185">Reference proteome</keyword>
<feature type="transmembrane region" description="Helical" evidence="1">
    <location>
        <begin position="137"/>
        <end position="159"/>
    </location>
</feature>
<sequence length="391" mass="44169">MSTITLSQPRAGSSRALPIYVYAVVFASFCIVIGLIWDISWHMSIGRDGLFAPPHLVTYLGAITSGLFSGYYVLRLTFAGKAEQKQQSIKFWNFFYGSLGALFCIWGAFTMITSAPFDDWWHNTFGLDVQILSPPHTVLLLGMINIQFGAMVSVMALQNRVAPANTYSQKALAVCFMLSSGFLLVMLFTIVSEYLTRHDMHKVLFYQVASALFPLFLVAISRASTSKWGATRMAAVYMILMALLVWVLPLFHAEPKLGPVYYHFNNYQAFHFPLLLIFPALMIDLINHRLQGQKPIIKALALGVTFTLILLTVQWPFGDFLASPYSRNWFFGTNSWYFGSDPNYEYRYTIAPWNNDTGVVLIKGLAIAMVFGVLSAWLGLTWGRWMKSIKR</sequence>
<feature type="transmembrane region" description="Helical" evidence="1">
    <location>
        <begin position="203"/>
        <end position="221"/>
    </location>
</feature>
<evidence type="ECO:0000256" key="1">
    <source>
        <dbReference type="SAM" id="Phobius"/>
    </source>
</evidence>
<feature type="transmembrane region" description="Helical" evidence="1">
    <location>
        <begin position="360"/>
        <end position="382"/>
    </location>
</feature>
<feature type="transmembrane region" description="Helical" evidence="1">
    <location>
        <begin position="299"/>
        <end position="317"/>
    </location>
</feature>
<keyword evidence="1" id="KW-1133">Transmembrane helix</keyword>